<proteinExistence type="predicted"/>
<feature type="compositionally biased region" description="Low complexity" evidence="1">
    <location>
        <begin position="379"/>
        <end position="393"/>
    </location>
</feature>
<name>A0AAC9JU79_9HYPH</name>
<organism evidence="3 4">
    <name type="scientific">Chelatococcus daeguensis</name>
    <dbReference type="NCBI Taxonomy" id="444444"/>
    <lineage>
        <taxon>Bacteria</taxon>
        <taxon>Pseudomonadati</taxon>
        <taxon>Pseudomonadota</taxon>
        <taxon>Alphaproteobacteria</taxon>
        <taxon>Hyphomicrobiales</taxon>
        <taxon>Chelatococcaceae</taxon>
        <taxon>Chelatococcus</taxon>
    </lineage>
</organism>
<feature type="signal peptide" evidence="2">
    <location>
        <begin position="1"/>
        <end position="21"/>
    </location>
</feature>
<dbReference type="Proteomes" id="UP000182703">
    <property type="component" value="Chromosome"/>
</dbReference>
<evidence type="ECO:0000313" key="4">
    <source>
        <dbReference type="Proteomes" id="UP000182703"/>
    </source>
</evidence>
<keyword evidence="2" id="KW-0732">Signal</keyword>
<dbReference type="AlphaFoldDB" id="A0AAC9JU79"/>
<feature type="chain" id="PRO_5041965775" description="Chemotaxis protein MotC" evidence="2">
    <location>
        <begin position="22"/>
        <end position="470"/>
    </location>
</feature>
<evidence type="ECO:0000256" key="2">
    <source>
        <dbReference type="SAM" id="SignalP"/>
    </source>
</evidence>
<sequence>MRALAAAVLAGFIALAGAAPAAGEEMEAQPYELVRTLQRMQDQIAAGSTAAHTGQRALLKLIEERFMAAPATVWQEPRNARAAVVYLLSGGQPSVIRHLLGFEQRPNVDERLLLGALAYVEGREDEARNLLQPVAPRGLAPGLGGQIALVKAALMVRDKPSEAMEMLAVARLLMPGTLVEEAALRREIFVASQLGDLDRFEMLAERYMRRYRHSVYAGNFQQRFAAALTRLDFTKDRDRFGRLDGMLSGLDPATRRDLYLLVSRASVYEGRIEAAIHTARQALALSRPGEETAERARLYQAAAKIVTENGYDEARAELRRIDRTRLSAADLELLDIAQGLARHIRQWPAALPETGEIDEPIAPEPKQKEEPKPKAGQVRPGAKPAATAGAEAPRPTPANRPPSARAPQRAASPPADPQQPLQAGTPAASPARPTPVATSVVQQPTPTITRAQELIGAVDALLEGAKGDKE</sequence>
<dbReference type="KEGG" id="cdq:BOQ54_15075"/>
<feature type="compositionally biased region" description="Low complexity" evidence="1">
    <location>
        <begin position="401"/>
        <end position="423"/>
    </location>
</feature>
<dbReference type="EMBL" id="CP018095">
    <property type="protein sequence ID" value="APF38475.1"/>
    <property type="molecule type" value="Genomic_DNA"/>
</dbReference>
<feature type="region of interest" description="Disordered" evidence="1">
    <location>
        <begin position="351"/>
        <end position="445"/>
    </location>
</feature>
<gene>
    <name evidence="3" type="ORF">BOQ54_15075</name>
</gene>
<protein>
    <recommendedName>
        <fullName evidence="5">Chemotaxis protein MotC</fullName>
    </recommendedName>
</protein>
<accession>A0AAC9JU79</accession>
<evidence type="ECO:0000313" key="3">
    <source>
        <dbReference type="EMBL" id="APF38475.1"/>
    </source>
</evidence>
<feature type="compositionally biased region" description="Polar residues" evidence="1">
    <location>
        <begin position="436"/>
        <end position="445"/>
    </location>
</feature>
<dbReference type="RefSeq" id="WP_055457858.1">
    <property type="nucleotide sequence ID" value="NZ_CP018095.1"/>
</dbReference>
<evidence type="ECO:0000256" key="1">
    <source>
        <dbReference type="SAM" id="MobiDB-lite"/>
    </source>
</evidence>
<evidence type="ECO:0008006" key="5">
    <source>
        <dbReference type="Google" id="ProtNLM"/>
    </source>
</evidence>
<reference evidence="3 4" key="1">
    <citation type="submission" date="2016-11" db="EMBL/GenBank/DDBJ databases">
        <title>Complete genome sequence of the aerobically denitrifying bacterium Chelatococcus daeguensis TAD1.</title>
        <authorList>
            <person name="Yang Y."/>
            <person name="Huang S."/>
            <person name="Lin E."/>
        </authorList>
    </citation>
    <scope>NUCLEOTIDE SEQUENCE [LARGE SCALE GENOMIC DNA]</scope>
    <source>
        <strain evidence="3 4">TAD1</strain>
    </source>
</reference>
<keyword evidence="4" id="KW-1185">Reference proteome</keyword>